<accession>A0A552UFJ1</accession>
<name>A0A552UFJ1_9SPHN</name>
<evidence type="ECO:0000313" key="2">
    <source>
        <dbReference type="Proteomes" id="UP000317894"/>
    </source>
</evidence>
<evidence type="ECO:0000313" key="1">
    <source>
        <dbReference type="EMBL" id="TRW16997.1"/>
    </source>
</evidence>
<comment type="caution">
    <text evidence="1">The sequence shown here is derived from an EMBL/GenBank/DDBJ whole genome shotgun (WGS) entry which is preliminary data.</text>
</comment>
<dbReference type="OrthoDB" id="7569521at2"/>
<keyword evidence="2" id="KW-1185">Reference proteome</keyword>
<protein>
    <submittedName>
        <fullName evidence="1">Uncharacterized protein</fullName>
    </submittedName>
</protein>
<reference evidence="1 2" key="1">
    <citation type="submission" date="2019-07" db="EMBL/GenBank/DDBJ databases">
        <title>Novel species isolated from glacier.</title>
        <authorList>
            <person name="Liu Q."/>
            <person name="Xin Y.-H."/>
        </authorList>
    </citation>
    <scope>NUCLEOTIDE SEQUENCE [LARGE SCALE GENOMIC DNA]</scope>
    <source>
        <strain evidence="1 2">LB1R16</strain>
    </source>
</reference>
<dbReference type="EMBL" id="VJWA01000001">
    <property type="protein sequence ID" value="TRW16997.1"/>
    <property type="molecule type" value="Genomic_DNA"/>
</dbReference>
<proteinExistence type="predicted"/>
<sequence length="102" mass="10615">MLVALGLAACSPGFDAPRWAAERGNATGVNARLDMVASLGSVGVAVGTSRPRVRAALGLPDGEGPREDIYYLGRNDMAPDYLVLAIGYTAGGRVAVLRTREL</sequence>
<dbReference type="Proteomes" id="UP000317894">
    <property type="component" value="Unassembled WGS sequence"/>
</dbReference>
<dbReference type="AlphaFoldDB" id="A0A552UFJ1"/>
<dbReference type="RefSeq" id="WP_143554541.1">
    <property type="nucleotide sequence ID" value="NZ_VJWA01000001.1"/>
</dbReference>
<organism evidence="1 2">
    <name type="scientific">Glacieibacterium frigidum</name>
    <dbReference type="NCBI Taxonomy" id="2593303"/>
    <lineage>
        <taxon>Bacteria</taxon>
        <taxon>Pseudomonadati</taxon>
        <taxon>Pseudomonadota</taxon>
        <taxon>Alphaproteobacteria</taxon>
        <taxon>Sphingomonadales</taxon>
        <taxon>Sphingosinicellaceae</taxon>
        <taxon>Glacieibacterium</taxon>
    </lineage>
</organism>
<gene>
    <name evidence="1" type="ORF">FMM06_01950</name>
</gene>